<gene>
    <name evidence="2" type="ORF">ES332_D05G215900v1</name>
</gene>
<evidence type="ECO:0000313" key="2">
    <source>
        <dbReference type="EMBL" id="TYH71896.1"/>
    </source>
</evidence>
<evidence type="ECO:0000256" key="1">
    <source>
        <dbReference type="SAM" id="Phobius"/>
    </source>
</evidence>
<reference evidence="2 3" key="1">
    <citation type="submission" date="2019-07" db="EMBL/GenBank/DDBJ databases">
        <title>WGS assembly of Gossypium tomentosum.</title>
        <authorList>
            <person name="Chen Z.J."/>
            <person name="Sreedasyam A."/>
            <person name="Ando A."/>
            <person name="Song Q."/>
            <person name="De L."/>
            <person name="Hulse-Kemp A."/>
            <person name="Ding M."/>
            <person name="Ye W."/>
            <person name="Kirkbride R."/>
            <person name="Jenkins J."/>
            <person name="Plott C."/>
            <person name="Lovell J."/>
            <person name="Lin Y.-M."/>
            <person name="Vaughn R."/>
            <person name="Liu B."/>
            <person name="Li W."/>
            <person name="Simpson S."/>
            <person name="Scheffler B."/>
            <person name="Saski C."/>
            <person name="Grover C."/>
            <person name="Hu G."/>
            <person name="Conover J."/>
            <person name="Carlson J."/>
            <person name="Shu S."/>
            <person name="Boston L."/>
            <person name="Williams M."/>
            <person name="Peterson D."/>
            <person name="Mcgee K."/>
            <person name="Jones D."/>
            <person name="Wendel J."/>
            <person name="Stelly D."/>
            <person name="Grimwood J."/>
            <person name="Schmutz J."/>
        </authorList>
    </citation>
    <scope>NUCLEOTIDE SEQUENCE [LARGE SCALE GENOMIC DNA]</scope>
    <source>
        <strain evidence="2">7179.01</strain>
    </source>
</reference>
<dbReference type="EMBL" id="CM017627">
    <property type="protein sequence ID" value="TYH71896.1"/>
    <property type="molecule type" value="Genomic_DNA"/>
</dbReference>
<keyword evidence="1" id="KW-0472">Membrane</keyword>
<dbReference type="Proteomes" id="UP000322667">
    <property type="component" value="Chromosome D05"/>
</dbReference>
<name>A0A5D2KYR2_GOSTO</name>
<keyword evidence="3" id="KW-1185">Reference proteome</keyword>
<evidence type="ECO:0000313" key="3">
    <source>
        <dbReference type="Proteomes" id="UP000322667"/>
    </source>
</evidence>
<keyword evidence="1" id="KW-1133">Transmembrane helix</keyword>
<accession>A0A5D2KYR2</accession>
<feature type="transmembrane region" description="Helical" evidence="1">
    <location>
        <begin position="19"/>
        <end position="35"/>
    </location>
</feature>
<organism evidence="2 3">
    <name type="scientific">Gossypium tomentosum</name>
    <name type="common">Hawaiian cotton</name>
    <name type="synonym">Gossypium sandvicense</name>
    <dbReference type="NCBI Taxonomy" id="34277"/>
    <lineage>
        <taxon>Eukaryota</taxon>
        <taxon>Viridiplantae</taxon>
        <taxon>Streptophyta</taxon>
        <taxon>Embryophyta</taxon>
        <taxon>Tracheophyta</taxon>
        <taxon>Spermatophyta</taxon>
        <taxon>Magnoliopsida</taxon>
        <taxon>eudicotyledons</taxon>
        <taxon>Gunneridae</taxon>
        <taxon>Pentapetalae</taxon>
        <taxon>rosids</taxon>
        <taxon>malvids</taxon>
        <taxon>Malvales</taxon>
        <taxon>Malvaceae</taxon>
        <taxon>Malvoideae</taxon>
        <taxon>Gossypium</taxon>
    </lineage>
</organism>
<sequence>MGENKGQGKKINKGSRRDFWGIFIIFILFSWIRLYKTDSNTVKGDPILKKRIKKKRTINSSKKKRGDSPFVIFYFYFSLRFSTVFFDSFYFLYKKEERRGVTFVFHREILVCFAKIGVWQGFQD</sequence>
<keyword evidence="1" id="KW-0812">Transmembrane</keyword>
<dbReference type="AlphaFoldDB" id="A0A5D2KYR2"/>
<protein>
    <submittedName>
        <fullName evidence="2">Uncharacterized protein</fullName>
    </submittedName>
</protein>
<feature type="transmembrane region" description="Helical" evidence="1">
    <location>
        <begin position="71"/>
        <end position="93"/>
    </location>
</feature>
<proteinExistence type="predicted"/>